<dbReference type="AlphaFoldDB" id="A0A816N6N7"/>
<feature type="signal peptide" evidence="1">
    <location>
        <begin position="1"/>
        <end position="28"/>
    </location>
</feature>
<reference evidence="2" key="1">
    <citation type="submission" date="2021-01" db="EMBL/GenBank/DDBJ databases">
        <authorList>
            <consortium name="Genoscope - CEA"/>
            <person name="William W."/>
        </authorList>
    </citation>
    <scope>NUCLEOTIDE SEQUENCE</scope>
</reference>
<dbReference type="EMBL" id="HG994363">
    <property type="protein sequence ID" value="CAF2034417.1"/>
    <property type="molecule type" value="Genomic_DNA"/>
</dbReference>
<organism evidence="2">
    <name type="scientific">Brassica napus</name>
    <name type="common">Rape</name>
    <dbReference type="NCBI Taxonomy" id="3708"/>
    <lineage>
        <taxon>Eukaryota</taxon>
        <taxon>Viridiplantae</taxon>
        <taxon>Streptophyta</taxon>
        <taxon>Embryophyta</taxon>
        <taxon>Tracheophyta</taxon>
        <taxon>Spermatophyta</taxon>
        <taxon>Magnoliopsida</taxon>
        <taxon>eudicotyledons</taxon>
        <taxon>Gunneridae</taxon>
        <taxon>Pentapetalae</taxon>
        <taxon>rosids</taxon>
        <taxon>malvids</taxon>
        <taxon>Brassicales</taxon>
        <taxon>Brassicaceae</taxon>
        <taxon>Brassiceae</taxon>
        <taxon>Brassica</taxon>
    </lineage>
</organism>
<accession>A0A816N6N7</accession>
<dbReference type="PANTHER" id="PTHR10811">
    <property type="entry name" value="FRINGE-RELATED"/>
    <property type="match status" value="1"/>
</dbReference>
<evidence type="ECO:0000256" key="1">
    <source>
        <dbReference type="SAM" id="SignalP"/>
    </source>
</evidence>
<feature type="chain" id="PRO_5032589055" evidence="1">
    <location>
        <begin position="29"/>
        <end position="133"/>
    </location>
</feature>
<sequence length="133" mass="15234">MLFYGHHHPPHLLLIFFILIQFHHILHPYSPSRISNSLLVPVMRLGSGQQPDEKTELKHIVFGIAASSSLWKRRSEYVKTWWRPNGEMKGFVWLDKPVNDTVSSFPPGPSLRSKSLRTRRVLSTVIVAVTGQP</sequence>
<name>A0A816N6N7_BRANA</name>
<gene>
    <name evidence="2" type="ORF">DARMORV10_A09P00610.1</name>
</gene>
<dbReference type="Proteomes" id="UP001295469">
    <property type="component" value="Chromosome A09"/>
</dbReference>
<protein>
    <submittedName>
        <fullName evidence="2">(rape) hypothetical protein</fullName>
    </submittedName>
</protein>
<proteinExistence type="predicted"/>
<keyword evidence="1" id="KW-0732">Signal</keyword>
<evidence type="ECO:0000313" key="2">
    <source>
        <dbReference type="EMBL" id="CAF2034417.1"/>
    </source>
</evidence>